<dbReference type="EMBL" id="BMYF01000002">
    <property type="protein sequence ID" value="GHB27076.1"/>
    <property type="molecule type" value="Genomic_DNA"/>
</dbReference>
<dbReference type="PROSITE" id="PS51762">
    <property type="entry name" value="GH16_2"/>
    <property type="match status" value="1"/>
</dbReference>
<evidence type="ECO:0000313" key="4">
    <source>
        <dbReference type="Proteomes" id="UP000642809"/>
    </source>
</evidence>
<comment type="caution">
    <text evidence="3">The sequence shown here is derived from an EMBL/GenBank/DDBJ whole genome shotgun (WGS) entry which is preliminary data.</text>
</comment>
<dbReference type="PROSITE" id="PS51257">
    <property type="entry name" value="PROKAR_LIPOPROTEIN"/>
    <property type="match status" value="1"/>
</dbReference>
<name>A0A8J3CVG5_9BACT</name>
<dbReference type="PANTHER" id="PTHR10963">
    <property type="entry name" value="GLYCOSYL HYDROLASE-RELATED"/>
    <property type="match status" value="1"/>
</dbReference>
<dbReference type="PANTHER" id="PTHR10963:SF55">
    <property type="entry name" value="GLYCOSIDE HYDROLASE FAMILY 16 PROTEIN"/>
    <property type="match status" value="1"/>
</dbReference>
<dbReference type="InterPro" id="IPR000757">
    <property type="entry name" value="Beta-glucanase-like"/>
</dbReference>
<evidence type="ECO:0000313" key="3">
    <source>
        <dbReference type="EMBL" id="GHB27076.1"/>
    </source>
</evidence>
<keyword evidence="4" id="KW-1185">Reference proteome</keyword>
<dbReference type="GO" id="GO:0004553">
    <property type="term" value="F:hydrolase activity, hydrolyzing O-glycosyl compounds"/>
    <property type="evidence" value="ECO:0007669"/>
    <property type="project" value="InterPro"/>
</dbReference>
<dbReference type="GO" id="GO:0005975">
    <property type="term" value="P:carbohydrate metabolic process"/>
    <property type="evidence" value="ECO:0007669"/>
    <property type="project" value="InterPro"/>
</dbReference>
<dbReference type="AlphaFoldDB" id="A0A8J3CVG5"/>
<dbReference type="SUPFAM" id="SSF49899">
    <property type="entry name" value="Concanavalin A-like lectins/glucanases"/>
    <property type="match status" value="1"/>
</dbReference>
<dbReference type="RefSeq" id="WP_189578846.1">
    <property type="nucleotide sequence ID" value="NZ_BMYF01000002.1"/>
</dbReference>
<dbReference type="Proteomes" id="UP000642809">
    <property type="component" value="Unassembled WGS sequence"/>
</dbReference>
<dbReference type="Pfam" id="PF00722">
    <property type="entry name" value="Glyco_hydro_16"/>
    <property type="match status" value="1"/>
</dbReference>
<organism evidence="3 4">
    <name type="scientific">Mongoliitalea lutea</name>
    <dbReference type="NCBI Taxonomy" id="849756"/>
    <lineage>
        <taxon>Bacteria</taxon>
        <taxon>Pseudomonadati</taxon>
        <taxon>Bacteroidota</taxon>
        <taxon>Cytophagia</taxon>
        <taxon>Cytophagales</taxon>
        <taxon>Cyclobacteriaceae</taxon>
        <taxon>Mongoliitalea</taxon>
    </lineage>
</organism>
<comment type="similarity">
    <text evidence="1">Belongs to the glycosyl hydrolase 16 family.</text>
</comment>
<reference evidence="3" key="2">
    <citation type="submission" date="2020-09" db="EMBL/GenBank/DDBJ databases">
        <authorList>
            <person name="Sun Q."/>
            <person name="Kim S."/>
        </authorList>
    </citation>
    <scope>NUCLEOTIDE SEQUENCE</scope>
    <source>
        <strain evidence="3">KCTC 23224</strain>
    </source>
</reference>
<evidence type="ECO:0000256" key="1">
    <source>
        <dbReference type="ARBA" id="ARBA00006865"/>
    </source>
</evidence>
<protein>
    <recommendedName>
        <fullName evidence="2">GH16 domain-containing protein</fullName>
    </recommendedName>
</protein>
<dbReference type="Gene3D" id="2.60.120.200">
    <property type="match status" value="1"/>
</dbReference>
<dbReference type="InterPro" id="IPR013320">
    <property type="entry name" value="ConA-like_dom_sf"/>
</dbReference>
<reference evidence="3" key="1">
    <citation type="journal article" date="2014" name="Int. J. Syst. Evol. Microbiol.">
        <title>Complete genome sequence of Corynebacterium casei LMG S-19264T (=DSM 44701T), isolated from a smear-ripened cheese.</title>
        <authorList>
            <consortium name="US DOE Joint Genome Institute (JGI-PGF)"/>
            <person name="Walter F."/>
            <person name="Albersmeier A."/>
            <person name="Kalinowski J."/>
            <person name="Ruckert C."/>
        </authorList>
    </citation>
    <scope>NUCLEOTIDE SEQUENCE</scope>
    <source>
        <strain evidence="3">KCTC 23224</strain>
    </source>
</reference>
<evidence type="ECO:0000259" key="2">
    <source>
        <dbReference type="PROSITE" id="PS51762"/>
    </source>
</evidence>
<dbReference type="InterPro" id="IPR050546">
    <property type="entry name" value="Glycosyl_Hydrlase_16"/>
</dbReference>
<feature type="domain" description="GH16" evidence="2">
    <location>
        <begin position="140"/>
        <end position="376"/>
    </location>
</feature>
<gene>
    <name evidence="3" type="ORF">GCM10008106_04760</name>
</gene>
<dbReference type="CDD" id="cd08023">
    <property type="entry name" value="GH16_laminarinase_like"/>
    <property type="match status" value="1"/>
</dbReference>
<accession>A0A8J3CVG5</accession>
<sequence>MFIRIKQILLILLTAVLFQGCQEDEVTAKVELPTNLQVNVVQGERGNVTVTFSATNANFFRVGFGVDAGLPDLAQGNSASFTYRQAGTFTITVQAHTTENDFVTETRQVEISDAALGLGIPTTGFVSPESYDGYRLVWRDEFNGNALTQDWTFDLGDGCANNLCGWGNNELQWYTNRRENVRVENGNLIITARREPMSGRQFTSARIKTEGRQSFQFGRIDIRAVLPKGQGIWPALWMLGDNIRQVGWPACGEIDIMEMIGGPATARNNTVHGTVHWDNNGSHAETGGFTTLNQGIFNDNFHVFSIIWDERQIVWLLDNRPFHTVDITPAALSELRESFFFLFNIAVGGNWPGNPDDTTVFPQQMVVDYVRVFQRL</sequence>
<proteinExistence type="inferred from homology"/>